<dbReference type="EMBL" id="JYDI01000042">
    <property type="protein sequence ID" value="KRY56475.1"/>
    <property type="molecule type" value="Genomic_DNA"/>
</dbReference>
<gene>
    <name evidence="1" type="ORF">T03_15498</name>
</gene>
<evidence type="ECO:0000313" key="2">
    <source>
        <dbReference type="Proteomes" id="UP000054653"/>
    </source>
</evidence>
<name>A0A0V1D4W2_TRIBR</name>
<protein>
    <recommendedName>
        <fullName evidence="3">FLYWCH-type domain-containing protein</fullName>
    </recommendedName>
</protein>
<proteinExistence type="predicted"/>
<comment type="caution">
    <text evidence="1">The sequence shown here is derived from an EMBL/GenBank/DDBJ whole genome shotgun (WGS) entry which is preliminary data.</text>
</comment>
<evidence type="ECO:0000313" key="1">
    <source>
        <dbReference type="EMBL" id="KRY56475.1"/>
    </source>
</evidence>
<sequence>MAMTIKEPAVDIERMALKRKFSFAVPFITVTVADIPELRLTANYCSGMSYTCKGRACKLKYASKWDKQGCKGAISTNLDLIIVQKQRLHMETCPVDEH</sequence>
<reference evidence="1 2" key="1">
    <citation type="submission" date="2015-01" db="EMBL/GenBank/DDBJ databases">
        <title>Evolution of Trichinella species and genotypes.</title>
        <authorList>
            <person name="Korhonen P.K."/>
            <person name="Edoardo P."/>
            <person name="Giuseppe L.R."/>
            <person name="Gasser R.B."/>
        </authorList>
    </citation>
    <scope>NUCLEOTIDE SEQUENCE [LARGE SCALE GENOMIC DNA]</scope>
    <source>
        <strain evidence="1">ISS120</strain>
    </source>
</reference>
<keyword evidence="2" id="KW-1185">Reference proteome</keyword>
<dbReference type="Proteomes" id="UP000054653">
    <property type="component" value="Unassembled WGS sequence"/>
</dbReference>
<dbReference type="AlphaFoldDB" id="A0A0V1D4W2"/>
<accession>A0A0V1D4W2</accession>
<evidence type="ECO:0008006" key="3">
    <source>
        <dbReference type="Google" id="ProtNLM"/>
    </source>
</evidence>
<organism evidence="1 2">
    <name type="scientific">Trichinella britovi</name>
    <name type="common">Parasitic roundworm</name>
    <dbReference type="NCBI Taxonomy" id="45882"/>
    <lineage>
        <taxon>Eukaryota</taxon>
        <taxon>Metazoa</taxon>
        <taxon>Ecdysozoa</taxon>
        <taxon>Nematoda</taxon>
        <taxon>Enoplea</taxon>
        <taxon>Dorylaimia</taxon>
        <taxon>Trichinellida</taxon>
        <taxon>Trichinellidae</taxon>
        <taxon>Trichinella</taxon>
    </lineage>
</organism>